<evidence type="ECO:0000256" key="2">
    <source>
        <dbReference type="ARBA" id="ARBA00022692"/>
    </source>
</evidence>
<dbReference type="EMBL" id="JAPEUY010000019">
    <property type="protein sequence ID" value="KAJ4363533.1"/>
    <property type="molecule type" value="Genomic_DNA"/>
</dbReference>
<dbReference type="PROSITE" id="PS51212">
    <property type="entry name" value="WSC"/>
    <property type="match status" value="1"/>
</dbReference>
<dbReference type="PANTHER" id="PTHR15549">
    <property type="entry name" value="PAIRED IMMUNOGLOBULIN-LIKE TYPE 2 RECEPTOR"/>
    <property type="match status" value="1"/>
</dbReference>
<proteinExistence type="predicted"/>
<gene>
    <name evidence="9" type="ORF">N0V83_009828</name>
</gene>
<dbReference type="GO" id="GO:0016020">
    <property type="term" value="C:membrane"/>
    <property type="evidence" value="ECO:0007669"/>
    <property type="project" value="UniProtKB-SubCell"/>
</dbReference>
<dbReference type="OrthoDB" id="2537459at2759"/>
<accession>A0A9W8Y239</accession>
<comment type="caution">
    <text evidence="9">The sequence shown here is derived from an EMBL/GenBank/DDBJ whole genome shotgun (WGS) entry which is preliminary data.</text>
</comment>
<evidence type="ECO:0000259" key="8">
    <source>
        <dbReference type="PROSITE" id="PS51212"/>
    </source>
</evidence>
<feature type="compositionally biased region" description="Low complexity" evidence="5">
    <location>
        <begin position="383"/>
        <end position="393"/>
    </location>
</feature>
<organism evidence="9 10">
    <name type="scientific">Neocucurbitaria cava</name>
    <dbReference type="NCBI Taxonomy" id="798079"/>
    <lineage>
        <taxon>Eukaryota</taxon>
        <taxon>Fungi</taxon>
        <taxon>Dikarya</taxon>
        <taxon>Ascomycota</taxon>
        <taxon>Pezizomycotina</taxon>
        <taxon>Dothideomycetes</taxon>
        <taxon>Pleosporomycetidae</taxon>
        <taxon>Pleosporales</taxon>
        <taxon>Pleosporineae</taxon>
        <taxon>Cucurbitariaceae</taxon>
        <taxon>Neocucurbitaria</taxon>
    </lineage>
</organism>
<dbReference type="Proteomes" id="UP001140560">
    <property type="component" value="Unassembled WGS sequence"/>
</dbReference>
<keyword evidence="3 6" id="KW-1133">Transmembrane helix</keyword>
<evidence type="ECO:0000256" key="6">
    <source>
        <dbReference type="SAM" id="Phobius"/>
    </source>
</evidence>
<feature type="compositionally biased region" description="Polar residues" evidence="5">
    <location>
        <begin position="367"/>
        <end position="382"/>
    </location>
</feature>
<evidence type="ECO:0000256" key="7">
    <source>
        <dbReference type="SAM" id="SignalP"/>
    </source>
</evidence>
<comment type="subcellular location">
    <subcellularLocation>
        <location evidence="1">Membrane</location>
        <topology evidence="1">Single-pass membrane protein</topology>
    </subcellularLocation>
</comment>
<dbReference type="Gene3D" id="1.20.5.510">
    <property type="entry name" value="Single helix bin"/>
    <property type="match status" value="1"/>
</dbReference>
<dbReference type="InterPro" id="IPR002889">
    <property type="entry name" value="WSC_carb-bd"/>
</dbReference>
<keyword evidence="4 6" id="KW-0472">Membrane</keyword>
<protein>
    <recommendedName>
        <fullName evidence="8">WSC domain-containing protein</fullName>
    </recommendedName>
</protein>
<feature type="chain" id="PRO_5040842774" description="WSC domain-containing protein" evidence="7">
    <location>
        <begin position="29"/>
        <end position="411"/>
    </location>
</feature>
<dbReference type="SMART" id="SM00321">
    <property type="entry name" value="WSC"/>
    <property type="match status" value="1"/>
</dbReference>
<feature type="region of interest" description="Disordered" evidence="5">
    <location>
        <begin position="123"/>
        <end position="165"/>
    </location>
</feature>
<feature type="region of interest" description="Disordered" evidence="5">
    <location>
        <begin position="357"/>
        <end position="411"/>
    </location>
</feature>
<name>A0A9W8Y239_9PLEO</name>
<evidence type="ECO:0000313" key="10">
    <source>
        <dbReference type="Proteomes" id="UP001140560"/>
    </source>
</evidence>
<reference evidence="9" key="1">
    <citation type="submission" date="2022-10" db="EMBL/GenBank/DDBJ databases">
        <title>Tapping the CABI collections for fungal endophytes: first genome assemblies for Collariella, Neodidymelliopsis, Ascochyta clinopodiicola, Didymella pomorum, Didymosphaeria variabile, Neocosmospora piperis and Neocucurbitaria cava.</title>
        <authorList>
            <person name="Hill R."/>
        </authorList>
    </citation>
    <scope>NUCLEOTIDE SEQUENCE</scope>
    <source>
        <strain evidence="9">IMI 356814</strain>
    </source>
</reference>
<dbReference type="Pfam" id="PF01822">
    <property type="entry name" value="WSC"/>
    <property type="match status" value="1"/>
</dbReference>
<feature type="compositionally biased region" description="Basic and acidic residues" evidence="5">
    <location>
        <begin position="398"/>
        <end position="411"/>
    </location>
</feature>
<dbReference type="PANTHER" id="PTHR15549:SF33">
    <property type="entry name" value="MEMBRANE PROTEIN WSC4, PUTATIVE (AFU_ORTHOLOGUE AFUA_5G09020)-RELATED"/>
    <property type="match status" value="1"/>
</dbReference>
<dbReference type="GO" id="GO:0071944">
    <property type="term" value="C:cell periphery"/>
    <property type="evidence" value="ECO:0007669"/>
    <property type="project" value="UniProtKB-ARBA"/>
</dbReference>
<evidence type="ECO:0000256" key="5">
    <source>
        <dbReference type="SAM" id="MobiDB-lite"/>
    </source>
</evidence>
<keyword evidence="10" id="KW-1185">Reference proteome</keyword>
<evidence type="ECO:0000313" key="9">
    <source>
        <dbReference type="EMBL" id="KAJ4363533.1"/>
    </source>
</evidence>
<keyword evidence="2 6" id="KW-0812">Transmembrane</keyword>
<feature type="domain" description="WSC" evidence="8">
    <location>
        <begin position="29"/>
        <end position="118"/>
    </location>
</feature>
<dbReference type="InterPro" id="IPR051694">
    <property type="entry name" value="Immunoregulatory_rcpt-like"/>
</dbReference>
<feature type="compositionally biased region" description="Low complexity" evidence="5">
    <location>
        <begin position="123"/>
        <end position="154"/>
    </location>
</feature>
<dbReference type="AlphaFoldDB" id="A0A9W8Y239"/>
<feature type="compositionally biased region" description="Polar residues" evidence="5">
    <location>
        <begin position="248"/>
        <end position="257"/>
    </location>
</feature>
<sequence length="411" mass="44375">MESRFARSFSGLVVAILAMLLFSTPAKADFTVSYCSTQNTGSSDDDFFWTWQSNGKCTDHCKSQGTYAFAVIMYTDCWCTNYIPAQQTDTDDCLVDCPGFPSEKCGDKDKGLYIYIKMDGTPSGTQGGSTPTTTSAISPKTSSTSTTTTTTSAMEDTDTTTEEEPMTTLSVITESGVIITRTLVVSPSSVPATTGGNGGSNNTGAIVGGVVGGVLGLLAIIGAVFFALWRRRKQRQEQQEGMVGGSSGITRNTSTMSKAGLLGNHNEKDIQYPPRIMTNFSTHGSRHDGDSISPMTGSDRRYSQPVIIDSRLDPRAVLTFHGANVSRESLGSIDDSRDYGRQLNLRLNCLIRHVPLGPTPSLDGKSSKPQTSTTTYSFNFAHSSPSSRTVRSSFKMSKMWEVDPETRSKVR</sequence>
<keyword evidence="7" id="KW-0732">Signal</keyword>
<feature type="region of interest" description="Disordered" evidence="5">
    <location>
        <begin position="235"/>
        <end position="300"/>
    </location>
</feature>
<evidence type="ECO:0000256" key="3">
    <source>
        <dbReference type="ARBA" id="ARBA00022989"/>
    </source>
</evidence>
<feature type="signal peptide" evidence="7">
    <location>
        <begin position="1"/>
        <end position="28"/>
    </location>
</feature>
<feature type="transmembrane region" description="Helical" evidence="6">
    <location>
        <begin position="206"/>
        <end position="229"/>
    </location>
</feature>
<evidence type="ECO:0000256" key="4">
    <source>
        <dbReference type="ARBA" id="ARBA00023136"/>
    </source>
</evidence>
<evidence type="ECO:0000256" key="1">
    <source>
        <dbReference type="ARBA" id="ARBA00004167"/>
    </source>
</evidence>
<feature type="compositionally biased region" description="Acidic residues" evidence="5">
    <location>
        <begin position="155"/>
        <end position="165"/>
    </location>
</feature>